<dbReference type="Proteomes" id="UP001174691">
    <property type="component" value="Unassembled WGS sequence"/>
</dbReference>
<gene>
    <name evidence="8" type="ORF">NKR19_g5908</name>
</gene>
<feature type="signal peptide" evidence="7">
    <location>
        <begin position="1"/>
        <end position="20"/>
    </location>
</feature>
<evidence type="ECO:0000256" key="1">
    <source>
        <dbReference type="ARBA" id="ARBA00009431"/>
    </source>
</evidence>
<keyword evidence="3" id="KW-0645">Protease</keyword>
<dbReference type="AlphaFoldDB" id="A0AA38VUW3"/>
<sequence length="650" mass="71525">MRTTALIALGLSYHIQHVAAQFPPKPEGLTVIKSKFHENVTISFKEPGICETTPGVKSYSGYVHLPPGFLDDGSGEVQDYPINTFFWFFEARKDPLHAPLAIWLNGGPGASSLMGLLEENGPCLISPNLTAVPNPWSWNNEVNMLYLDQPVQVGFSYDTLTNCTVRASSPDPDAPPDPDDRGYTIVPTDFGGSAPPESNATHRVGTFGSQDPSHTANSTRAAAHAVWHFAQTWFAEFPGYRPADDRVSLWAESYGGHYGPAFFRFFEEQNDRIRDGSEKDAHYIHLDTLGIVNGLVDVVVQAEGWIDFPYNNTYGIEIFNQSFHDSILHEWKRPGGCREQYLACREALRERDGNVYLPHLTDKKKRQPKHNVTEACSRLEEDCEDKFMSPFFQQGRGFYDIAHPRADPFPPPHMYGYLNEAATLSALGVPVNFTAESALVHEGFGATYDMAAGGFLEAVGYLLDRGVKVHMMYGDRDFGCNWVGGERASLAVPWGRAGEFSGAGYAPLVVAAAGGGGGVVGMTRQVGRYSFTRVFQAGHEVPSYQPEAAYEIFRRATLGLDVPTGSTVVGDEYATEGPRSTWHIKNVPPEMPKPRCYILKPGSCPPEVWDRFVAGKAVVKDYFVVDDDEEGDAGVSSFDGVEGNQKPIVP</sequence>
<proteinExistence type="inferred from homology"/>
<evidence type="ECO:0000313" key="8">
    <source>
        <dbReference type="EMBL" id="KAJ9148788.1"/>
    </source>
</evidence>
<evidence type="ECO:0000256" key="7">
    <source>
        <dbReference type="SAM" id="SignalP"/>
    </source>
</evidence>
<keyword evidence="6" id="KW-0325">Glycoprotein</keyword>
<dbReference type="PANTHER" id="PTHR11802">
    <property type="entry name" value="SERINE PROTEASE FAMILY S10 SERINE CARBOXYPEPTIDASE"/>
    <property type="match status" value="1"/>
</dbReference>
<dbReference type="InterPro" id="IPR001563">
    <property type="entry name" value="Peptidase_S10"/>
</dbReference>
<feature type="chain" id="PRO_5041260889" evidence="7">
    <location>
        <begin position="21"/>
        <end position="650"/>
    </location>
</feature>
<dbReference type="InterPro" id="IPR029058">
    <property type="entry name" value="AB_hydrolase_fold"/>
</dbReference>
<evidence type="ECO:0000256" key="2">
    <source>
        <dbReference type="ARBA" id="ARBA00022645"/>
    </source>
</evidence>
<dbReference type="Pfam" id="PF00450">
    <property type="entry name" value="Peptidase_S10"/>
    <property type="match status" value="1"/>
</dbReference>
<dbReference type="PRINTS" id="PR00724">
    <property type="entry name" value="CRBOXYPTASEC"/>
</dbReference>
<dbReference type="Gene3D" id="3.40.50.1820">
    <property type="entry name" value="alpha/beta hydrolase"/>
    <property type="match status" value="1"/>
</dbReference>
<dbReference type="SUPFAM" id="SSF53474">
    <property type="entry name" value="alpha/beta-Hydrolases"/>
    <property type="match status" value="1"/>
</dbReference>
<keyword evidence="4 7" id="KW-0732">Signal</keyword>
<evidence type="ECO:0000256" key="3">
    <source>
        <dbReference type="ARBA" id="ARBA00022670"/>
    </source>
</evidence>
<protein>
    <submittedName>
        <fullName evidence="8">Carboxypeptidase</fullName>
    </submittedName>
</protein>
<evidence type="ECO:0000256" key="5">
    <source>
        <dbReference type="ARBA" id="ARBA00022801"/>
    </source>
</evidence>
<comment type="similarity">
    <text evidence="1">Belongs to the peptidase S10 family.</text>
</comment>
<dbReference type="GO" id="GO:0006508">
    <property type="term" value="P:proteolysis"/>
    <property type="evidence" value="ECO:0007669"/>
    <property type="project" value="UniProtKB-KW"/>
</dbReference>
<reference evidence="8" key="1">
    <citation type="submission" date="2022-07" db="EMBL/GenBank/DDBJ databases">
        <title>Fungi with potential for degradation of polypropylene.</title>
        <authorList>
            <person name="Gostincar C."/>
        </authorList>
    </citation>
    <scope>NUCLEOTIDE SEQUENCE</scope>
    <source>
        <strain evidence="8">EXF-13287</strain>
    </source>
</reference>
<keyword evidence="9" id="KW-1185">Reference proteome</keyword>
<keyword evidence="5" id="KW-0378">Hydrolase</keyword>
<evidence type="ECO:0000313" key="9">
    <source>
        <dbReference type="Proteomes" id="UP001174691"/>
    </source>
</evidence>
<keyword evidence="2 8" id="KW-0121">Carboxypeptidase</keyword>
<dbReference type="GO" id="GO:0004185">
    <property type="term" value="F:serine-type carboxypeptidase activity"/>
    <property type="evidence" value="ECO:0007669"/>
    <property type="project" value="InterPro"/>
</dbReference>
<comment type="caution">
    <text evidence="8">The sequence shown here is derived from an EMBL/GenBank/DDBJ whole genome shotgun (WGS) entry which is preliminary data.</text>
</comment>
<dbReference type="GO" id="GO:0000324">
    <property type="term" value="C:fungal-type vacuole"/>
    <property type="evidence" value="ECO:0007669"/>
    <property type="project" value="TreeGrafter"/>
</dbReference>
<dbReference type="EMBL" id="JANBVN010000085">
    <property type="protein sequence ID" value="KAJ9148788.1"/>
    <property type="molecule type" value="Genomic_DNA"/>
</dbReference>
<evidence type="ECO:0000256" key="4">
    <source>
        <dbReference type="ARBA" id="ARBA00022729"/>
    </source>
</evidence>
<evidence type="ECO:0000256" key="6">
    <source>
        <dbReference type="ARBA" id="ARBA00023180"/>
    </source>
</evidence>
<dbReference type="PANTHER" id="PTHR11802:SF189">
    <property type="entry name" value="CARBOXYPEPTIDASE"/>
    <property type="match status" value="1"/>
</dbReference>
<organism evidence="8 9">
    <name type="scientific">Coniochaeta hoffmannii</name>
    <dbReference type="NCBI Taxonomy" id="91930"/>
    <lineage>
        <taxon>Eukaryota</taxon>
        <taxon>Fungi</taxon>
        <taxon>Dikarya</taxon>
        <taxon>Ascomycota</taxon>
        <taxon>Pezizomycotina</taxon>
        <taxon>Sordariomycetes</taxon>
        <taxon>Sordariomycetidae</taxon>
        <taxon>Coniochaetales</taxon>
        <taxon>Coniochaetaceae</taxon>
        <taxon>Coniochaeta</taxon>
    </lineage>
</organism>
<accession>A0AA38VUW3</accession>
<name>A0AA38VUW3_9PEZI</name>